<evidence type="ECO:0000313" key="1">
    <source>
        <dbReference type="EMBL" id="KAF3508418.1"/>
    </source>
</evidence>
<reference evidence="1" key="1">
    <citation type="submission" date="2019-12" db="EMBL/GenBank/DDBJ databases">
        <title>Genome sequencing and annotation of Brassica cretica.</title>
        <authorList>
            <person name="Studholme D.J."/>
            <person name="Sarris P."/>
        </authorList>
    </citation>
    <scope>NUCLEOTIDE SEQUENCE</scope>
    <source>
        <strain evidence="1">PFS-109/04</strain>
        <tissue evidence="1">Leaf</tissue>
    </source>
</reference>
<protein>
    <submittedName>
        <fullName evidence="1">Uncharacterized protein</fullName>
    </submittedName>
</protein>
<dbReference type="EMBL" id="QGKX02001521">
    <property type="protein sequence ID" value="KAF3508418.1"/>
    <property type="molecule type" value="Genomic_DNA"/>
</dbReference>
<proteinExistence type="predicted"/>
<organism evidence="1 2">
    <name type="scientific">Brassica cretica</name>
    <name type="common">Mustard</name>
    <dbReference type="NCBI Taxonomy" id="69181"/>
    <lineage>
        <taxon>Eukaryota</taxon>
        <taxon>Viridiplantae</taxon>
        <taxon>Streptophyta</taxon>
        <taxon>Embryophyta</taxon>
        <taxon>Tracheophyta</taxon>
        <taxon>Spermatophyta</taxon>
        <taxon>Magnoliopsida</taxon>
        <taxon>eudicotyledons</taxon>
        <taxon>Gunneridae</taxon>
        <taxon>Pentapetalae</taxon>
        <taxon>rosids</taxon>
        <taxon>malvids</taxon>
        <taxon>Brassicales</taxon>
        <taxon>Brassicaceae</taxon>
        <taxon>Brassiceae</taxon>
        <taxon>Brassica</taxon>
    </lineage>
</organism>
<accession>A0A8S9NTW3</accession>
<comment type="caution">
    <text evidence="1">The sequence shown here is derived from an EMBL/GenBank/DDBJ whole genome shotgun (WGS) entry which is preliminary data.</text>
</comment>
<gene>
    <name evidence="1" type="ORF">F2Q69_00008270</name>
</gene>
<sequence length="76" mass="8587">MVFSRSFTAKHLHGDSLARAHFSSVSSGILFFKPLRNALNHHINDRLNSSTRFYHYRKFLDSVSSSPSTSVYVPSA</sequence>
<evidence type="ECO:0000313" key="2">
    <source>
        <dbReference type="Proteomes" id="UP000712600"/>
    </source>
</evidence>
<dbReference type="Proteomes" id="UP000712600">
    <property type="component" value="Unassembled WGS sequence"/>
</dbReference>
<dbReference type="AlphaFoldDB" id="A0A8S9NTW3"/>
<name>A0A8S9NTW3_BRACR</name>